<protein>
    <submittedName>
        <fullName evidence="2">Phosphatidic acid phosphatase</fullName>
    </submittedName>
</protein>
<dbReference type="STRING" id="431041.FLM9_1111"/>
<comment type="caution">
    <text evidence="2">The sequence shown here is derived from an EMBL/GenBank/DDBJ whole genome shotgun (WGS) entry which is preliminary data.</text>
</comment>
<sequence length="165" mass="16763">MDALTALADNAVLTWALLACGVAQLGKLLIVLATERQWRPAVLLETGGMPSSHAALVSGVAAGVGWQTGFDQPLFALACALALVVMYDASGVRRAAGLQAERINAYTTTAAAAPCPPLEPLNTNLGHTRRQVLVGGLLGISVVLLGISRIGGVLDALTGASVLPG</sequence>
<accession>A0A0G8AX09</accession>
<dbReference type="Pfam" id="PF02681">
    <property type="entry name" value="DUF212"/>
    <property type="match status" value="1"/>
</dbReference>
<proteinExistence type="predicted"/>
<name>A0A0G8AX09_9SYNE</name>
<gene>
    <name evidence="2" type="ORF">TQ37_03750</name>
</gene>
<dbReference type="PANTHER" id="PTHR31446">
    <property type="entry name" value="ACID PHOSPHATASE/VANADIUM-DEPENDENT HALOPEROXIDASE-RELATED PROTEIN"/>
    <property type="match status" value="1"/>
</dbReference>
<reference evidence="2 3" key="2">
    <citation type="submission" date="2015-05" db="EMBL/GenBank/DDBJ databases">
        <title>Lifestyle Evolution in Cyanobacterial Symbionts of Sponges.</title>
        <authorList>
            <person name="Burgsdorf I."/>
            <person name="Slaby B.M."/>
            <person name="Handley K.M."/>
            <person name="Haber M."/>
            <person name="Blom J."/>
            <person name="Marshall C.W."/>
            <person name="Gilbert J.A."/>
            <person name="Hentschel U."/>
            <person name="Steindler L."/>
        </authorList>
    </citation>
    <scope>NUCLEOTIDE SEQUENCE [LARGE SCALE GENOMIC DNA]</scope>
    <source>
        <strain evidence="2">15L</strain>
    </source>
</reference>
<dbReference type="InterPro" id="IPR003832">
    <property type="entry name" value="DUF212"/>
</dbReference>
<keyword evidence="1" id="KW-0472">Membrane</keyword>
<dbReference type="PATRIC" id="fig|1608419.3.peg.2215"/>
<evidence type="ECO:0000313" key="3">
    <source>
        <dbReference type="Proteomes" id="UP000035037"/>
    </source>
</evidence>
<reference evidence="2 3" key="1">
    <citation type="submission" date="2015-02" db="EMBL/GenBank/DDBJ databases">
        <authorList>
            <person name="Slaby B."/>
            <person name="Hentschel U."/>
        </authorList>
    </citation>
    <scope>NUCLEOTIDE SEQUENCE [LARGE SCALE GENOMIC DNA]</scope>
    <source>
        <strain evidence="2">15L</strain>
    </source>
</reference>
<feature type="transmembrane region" description="Helical" evidence="1">
    <location>
        <begin position="12"/>
        <end position="30"/>
    </location>
</feature>
<evidence type="ECO:0000256" key="1">
    <source>
        <dbReference type="SAM" id="Phobius"/>
    </source>
</evidence>
<keyword evidence="1" id="KW-0812">Transmembrane</keyword>
<dbReference type="AlphaFoldDB" id="A0A0G8AX09"/>
<dbReference type="PANTHER" id="PTHR31446:SF29">
    <property type="entry name" value="ACID PHOSPHATASE_VANADIUM-DEPENDENT HALOPEROXIDASE-RELATED PROTEIN"/>
    <property type="match status" value="1"/>
</dbReference>
<dbReference type="EMBL" id="JYFQ01000077">
    <property type="protein sequence ID" value="KKZ13681.1"/>
    <property type="molecule type" value="Genomic_DNA"/>
</dbReference>
<keyword evidence="1" id="KW-1133">Transmembrane helix</keyword>
<dbReference type="Proteomes" id="UP000035037">
    <property type="component" value="Unassembled WGS sequence"/>
</dbReference>
<organism evidence="2 3">
    <name type="scientific">Candidatus Synechococcus spongiarum 15L</name>
    <dbReference type="NCBI Taxonomy" id="1608419"/>
    <lineage>
        <taxon>Bacteria</taxon>
        <taxon>Bacillati</taxon>
        <taxon>Cyanobacteriota</taxon>
        <taxon>Cyanophyceae</taxon>
        <taxon>Synechococcales</taxon>
        <taxon>Synechococcaceae</taxon>
        <taxon>Synechococcus</taxon>
    </lineage>
</organism>
<evidence type="ECO:0000313" key="2">
    <source>
        <dbReference type="EMBL" id="KKZ13681.1"/>
    </source>
</evidence>
<feature type="transmembrane region" description="Helical" evidence="1">
    <location>
        <begin position="132"/>
        <end position="154"/>
    </location>
</feature>